<accession>A0ABW3KG35</accession>
<keyword evidence="2" id="KW-0285">Flavoprotein</keyword>
<sequence length="146" mass="15872">MAAVDIIVGSVYGSAFSVAETLEEALIGAGHQVTLHEEAELSDLDASHFWLWVTSTTGQGELPPNLLPLFEEMRESCPPMPQLRYAQVTLGDSSYDHFCGAGVQLAALLQELQAQAVTDELQVDASETLDPEEPALAWLKGWMDKI</sequence>
<comment type="cofactor">
    <cofactor evidence="1">
        <name>FMN</name>
        <dbReference type="ChEBI" id="CHEBI:58210"/>
    </cofactor>
</comment>
<comment type="caution">
    <text evidence="5">The sequence shown here is derived from an EMBL/GenBank/DDBJ whole genome shotgun (WGS) entry which is preliminary data.</text>
</comment>
<name>A0ABW3KG35_9GAMM</name>
<dbReference type="EMBL" id="JBHTJS010000025">
    <property type="protein sequence ID" value="MFD1007757.1"/>
    <property type="molecule type" value="Genomic_DNA"/>
</dbReference>
<keyword evidence="3" id="KW-0288">FMN</keyword>
<dbReference type="Pfam" id="PF00258">
    <property type="entry name" value="Flavodoxin_1"/>
    <property type="match status" value="1"/>
</dbReference>
<reference evidence="6" key="1">
    <citation type="journal article" date="2019" name="Int. J. Syst. Evol. Microbiol.">
        <title>The Global Catalogue of Microorganisms (GCM) 10K type strain sequencing project: providing services to taxonomists for standard genome sequencing and annotation.</title>
        <authorList>
            <consortium name="The Broad Institute Genomics Platform"/>
            <consortium name="The Broad Institute Genome Sequencing Center for Infectious Disease"/>
            <person name="Wu L."/>
            <person name="Ma J."/>
        </authorList>
    </citation>
    <scope>NUCLEOTIDE SEQUENCE [LARGE SCALE GENOMIC DNA]</scope>
    <source>
        <strain evidence="6">CCUG 60525</strain>
    </source>
</reference>
<evidence type="ECO:0000259" key="4">
    <source>
        <dbReference type="PROSITE" id="PS50902"/>
    </source>
</evidence>
<feature type="domain" description="Flavodoxin-like" evidence="4">
    <location>
        <begin position="4"/>
        <end position="143"/>
    </location>
</feature>
<evidence type="ECO:0000256" key="3">
    <source>
        <dbReference type="ARBA" id="ARBA00022643"/>
    </source>
</evidence>
<evidence type="ECO:0000313" key="6">
    <source>
        <dbReference type="Proteomes" id="UP001597048"/>
    </source>
</evidence>
<gene>
    <name evidence="5" type="ORF">ACFQ1C_06285</name>
</gene>
<evidence type="ECO:0000256" key="1">
    <source>
        <dbReference type="ARBA" id="ARBA00001917"/>
    </source>
</evidence>
<proteinExistence type="predicted"/>
<evidence type="ECO:0000256" key="2">
    <source>
        <dbReference type="ARBA" id="ARBA00022630"/>
    </source>
</evidence>
<dbReference type="InterPro" id="IPR008254">
    <property type="entry name" value="Flavodoxin/NO_synth"/>
</dbReference>
<keyword evidence="6" id="KW-1185">Reference proteome</keyword>
<protein>
    <submittedName>
        <fullName evidence="5">Flavodoxin</fullName>
    </submittedName>
</protein>
<evidence type="ECO:0000313" key="5">
    <source>
        <dbReference type="EMBL" id="MFD1007757.1"/>
    </source>
</evidence>
<dbReference type="PANTHER" id="PTHR19384">
    <property type="entry name" value="NITRIC OXIDE SYNTHASE-RELATED"/>
    <property type="match status" value="1"/>
</dbReference>
<dbReference type="PANTHER" id="PTHR19384:SF128">
    <property type="entry name" value="NADPH OXIDOREDUCTASE A"/>
    <property type="match status" value="1"/>
</dbReference>
<organism evidence="5 6">
    <name type="scientific">Oceanisphaera ostreae</name>
    <dbReference type="NCBI Taxonomy" id="914151"/>
    <lineage>
        <taxon>Bacteria</taxon>
        <taxon>Pseudomonadati</taxon>
        <taxon>Pseudomonadota</taxon>
        <taxon>Gammaproteobacteria</taxon>
        <taxon>Aeromonadales</taxon>
        <taxon>Aeromonadaceae</taxon>
        <taxon>Oceanisphaera</taxon>
    </lineage>
</organism>
<dbReference type="Proteomes" id="UP001597048">
    <property type="component" value="Unassembled WGS sequence"/>
</dbReference>
<dbReference type="InterPro" id="IPR029039">
    <property type="entry name" value="Flavoprotein-like_sf"/>
</dbReference>
<dbReference type="NCBIfam" id="NF005989">
    <property type="entry name" value="PRK08105.1"/>
    <property type="match status" value="1"/>
</dbReference>
<dbReference type="Gene3D" id="3.40.50.360">
    <property type="match status" value="1"/>
</dbReference>
<dbReference type="SUPFAM" id="SSF52218">
    <property type="entry name" value="Flavoproteins"/>
    <property type="match status" value="1"/>
</dbReference>
<dbReference type="PROSITE" id="PS50902">
    <property type="entry name" value="FLAVODOXIN_LIKE"/>
    <property type="match status" value="1"/>
</dbReference>
<dbReference type="RefSeq" id="WP_379557747.1">
    <property type="nucleotide sequence ID" value="NZ_JBHTJS010000025.1"/>
</dbReference>